<evidence type="ECO:0000256" key="1">
    <source>
        <dbReference type="ARBA" id="ARBA00004651"/>
    </source>
</evidence>
<keyword evidence="4 7" id="KW-0812">Transmembrane</keyword>
<sequence length="280" mass="29457">MTATLATAPEQPVERLPVPPRPRRTAGLAGAAVLVLVLVGVHVWAWIATDFSIGALVEGWSGITDFLGDAIPPDLDWAEVVQPGLKACGVTLAIGLMGTTLSIPTSLVLAVLGARPTSRNPVAYQVARAVMSFFRAVPDIVFALIFVTAVGLGPFAGVLAIICHNTGIMAKLWSESMEEIETGPIDALRIAGASSPQLAAHVVLPSVVPQLVGLLLYRFDVNVRSSLVLGLVGAGGIGFLINQSISLFAFDQMLTYILMVLVLVVVVDVASGYVRRRLAE</sequence>
<protein>
    <submittedName>
        <fullName evidence="10">Phosphonate ABC transporter, permease protein PhnE</fullName>
    </submittedName>
</protein>
<feature type="transmembrane region" description="Helical" evidence="7">
    <location>
        <begin position="140"/>
        <end position="162"/>
    </location>
</feature>
<evidence type="ECO:0000256" key="7">
    <source>
        <dbReference type="RuleBase" id="RU363032"/>
    </source>
</evidence>
<dbReference type="AlphaFoldDB" id="A0A917BSC8"/>
<gene>
    <name evidence="10" type="ORF">GCM10011519_33540</name>
</gene>
<reference evidence="10" key="1">
    <citation type="journal article" date="2014" name="Int. J. Syst. Evol. Microbiol.">
        <title>Complete genome sequence of Corynebacterium casei LMG S-19264T (=DSM 44701T), isolated from a smear-ripened cheese.</title>
        <authorList>
            <consortium name="US DOE Joint Genome Institute (JGI-PGF)"/>
            <person name="Walter F."/>
            <person name="Albersmeier A."/>
            <person name="Kalinowski J."/>
            <person name="Ruckert C."/>
        </authorList>
    </citation>
    <scope>NUCLEOTIDE SEQUENCE</scope>
    <source>
        <strain evidence="10">CGMCC 1.16067</strain>
    </source>
</reference>
<proteinExistence type="inferred from homology"/>
<dbReference type="GO" id="GO:0005886">
    <property type="term" value="C:plasma membrane"/>
    <property type="evidence" value="ECO:0007669"/>
    <property type="project" value="UniProtKB-SubCell"/>
</dbReference>
<dbReference type="EMBL" id="BMKQ01000002">
    <property type="protein sequence ID" value="GGF56910.1"/>
    <property type="molecule type" value="Genomic_DNA"/>
</dbReference>
<dbReference type="NCBIfam" id="TIGR01097">
    <property type="entry name" value="PhnE"/>
    <property type="match status" value="1"/>
</dbReference>
<feature type="transmembrane region" description="Helical" evidence="7">
    <location>
        <begin position="229"/>
        <end position="250"/>
    </location>
</feature>
<dbReference type="RefSeq" id="WP_188781244.1">
    <property type="nucleotide sequence ID" value="NZ_BMKQ01000002.1"/>
</dbReference>
<comment type="similarity">
    <text evidence="7">Belongs to the binding-protein-dependent transport system permease family.</text>
</comment>
<feature type="transmembrane region" description="Helical" evidence="7">
    <location>
        <begin position="25"/>
        <end position="47"/>
    </location>
</feature>
<dbReference type="Pfam" id="PF00528">
    <property type="entry name" value="BPD_transp_1"/>
    <property type="match status" value="1"/>
</dbReference>
<keyword evidence="6 7" id="KW-0472">Membrane</keyword>
<evidence type="ECO:0000256" key="5">
    <source>
        <dbReference type="ARBA" id="ARBA00022989"/>
    </source>
</evidence>
<dbReference type="PANTHER" id="PTHR30043">
    <property type="entry name" value="PHOSPHONATES TRANSPORT SYSTEM PERMEASE PROTEIN"/>
    <property type="match status" value="1"/>
</dbReference>
<dbReference type="GO" id="GO:0015416">
    <property type="term" value="F:ABC-type phosphonate transporter activity"/>
    <property type="evidence" value="ECO:0007669"/>
    <property type="project" value="InterPro"/>
</dbReference>
<dbReference type="PROSITE" id="PS50928">
    <property type="entry name" value="ABC_TM1"/>
    <property type="match status" value="1"/>
</dbReference>
<dbReference type="InterPro" id="IPR035906">
    <property type="entry name" value="MetI-like_sf"/>
</dbReference>
<evidence type="ECO:0000313" key="11">
    <source>
        <dbReference type="Proteomes" id="UP000649179"/>
    </source>
</evidence>
<evidence type="ECO:0000256" key="6">
    <source>
        <dbReference type="ARBA" id="ARBA00023136"/>
    </source>
</evidence>
<feature type="region of interest" description="Disordered" evidence="8">
    <location>
        <begin position="1"/>
        <end position="20"/>
    </location>
</feature>
<keyword evidence="5 7" id="KW-1133">Transmembrane helix</keyword>
<organism evidence="10 11">
    <name type="scientific">Marmoricola endophyticus</name>
    <dbReference type="NCBI Taxonomy" id="2040280"/>
    <lineage>
        <taxon>Bacteria</taxon>
        <taxon>Bacillati</taxon>
        <taxon>Actinomycetota</taxon>
        <taxon>Actinomycetes</taxon>
        <taxon>Propionibacteriales</taxon>
        <taxon>Nocardioidaceae</taxon>
        <taxon>Marmoricola</taxon>
    </lineage>
</organism>
<evidence type="ECO:0000256" key="4">
    <source>
        <dbReference type="ARBA" id="ARBA00022692"/>
    </source>
</evidence>
<evidence type="ECO:0000256" key="8">
    <source>
        <dbReference type="SAM" id="MobiDB-lite"/>
    </source>
</evidence>
<dbReference type="Proteomes" id="UP000649179">
    <property type="component" value="Unassembled WGS sequence"/>
</dbReference>
<reference evidence="10" key="2">
    <citation type="submission" date="2020-09" db="EMBL/GenBank/DDBJ databases">
        <authorList>
            <person name="Sun Q."/>
            <person name="Zhou Y."/>
        </authorList>
    </citation>
    <scope>NUCLEOTIDE SEQUENCE</scope>
    <source>
        <strain evidence="10">CGMCC 1.16067</strain>
    </source>
</reference>
<feature type="transmembrane region" description="Helical" evidence="7">
    <location>
        <begin position="256"/>
        <end position="274"/>
    </location>
</feature>
<dbReference type="InterPro" id="IPR000515">
    <property type="entry name" value="MetI-like"/>
</dbReference>
<comment type="subcellular location">
    <subcellularLocation>
        <location evidence="1 7">Cell membrane</location>
        <topology evidence="1 7">Multi-pass membrane protein</topology>
    </subcellularLocation>
</comment>
<feature type="domain" description="ABC transmembrane type-1" evidence="9">
    <location>
        <begin position="88"/>
        <end position="271"/>
    </location>
</feature>
<dbReference type="Gene3D" id="1.10.3720.10">
    <property type="entry name" value="MetI-like"/>
    <property type="match status" value="1"/>
</dbReference>
<keyword evidence="3" id="KW-1003">Cell membrane</keyword>
<keyword evidence="11" id="KW-1185">Reference proteome</keyword>
<comment type="caution">
    <text evidence="10">The sequence shown here is derived from an EMBL/GenBank/DDBJ whole genome shotgun (WGS) entry which is preliminary data.</text>
</comment>
<dbReference type="SUPFAM" id="SSF161098">
    <property type="entry name" value="MetI-like"/>
    <property type="match status" value="1"/>
</dbReference>
<evidence type="ECO:0000256" key="3">
    <source>
        <dbReference type="ARBA" id="ARBA00022475"/>
    </source>
</evidence>
<feature type="transmembrane region" description="Helical" evidence="7">
    <location>
        <begin position="90"/>
        <end position="112"/>
    </location>
</feature>
<feature type="transmembrane region" description="Helical" evidence="7">
    <location>
        <begin position="198"/>
        <end position="217"/>
    </location>
</feature>
<dbReference type="PANTHER" id="PTHR30043:SF1">
    <property type="entry name" value="ABC TRANSPORT SYSTEM PERMEASE PROTEIN P69"/>
    <property type="match status" value="1"/>
</dbReference>
<evidence type="ECO:0000256" key="2">
    <source>
        <dbReference type="ARBA" id="ARBA00022448"/>
    </source>
</evidence>
<name>A0A917BSC8_9ACTN</name>
<dbReference type="InterPro" id="IPR005769">
    <property type="entry name" value="PhnE/PtxC"/>
</dbReference>
<accession>A0A917BSC8</accession>
<keyword evidence="2 7" id="KW-0813">Transport</keyword>
<dbReference type="CDD" id="cd06261">
    <property type="entry name" value="TM_PBP2"/>
    <property type="match status" value="1"/>
</dbReference>
<evidence type="ECO:0000259" key="9">
    <source>
        <dbReference type="PROSITE" id="PS50928"/>
    </source>
</evidence>
<evidence type="ECO:0000313" key="10">
    <source>
        <dbReference type="EMBL" id="GGF56910.1"/>
    </source>
</evidence>